<evidence type="ECO:0000256" key="5">
    <source>
        <dbReference type="RuleBase" id="RU362116"/>
    </source>
</evidence>
<evidence type="ECO:0000259" key="7">
    <source>
        <dbReference type="Pfam" id="PF06429"/>
    </source>
</evidence>
<accession>A0A3E0H0W4</accession>
<keyword evidence="10" id="KW-0282">Flagellum</keyword>
<feature type="domain" description="Flagellar basal body rod protein N-terminal" evidence="6">
    <location>
        <begin position="3"/>
        <end position="33"/>
    </location>
</feature>
<name>A0A3E0H0W4_9GAMM</name>
<dbReference type="InterPro" id="IPR010930">
    <property type="entry name" value="Flg_bb/hook_C_dom"/>
</dbReference>
<dbReference type="NCBIfam" id="NF004238">
    <property type="entry name" value="PRK05682.1-1"/>
    <property type="match status" value="1"/>
</dbReference>
<dbReference type="AlphaFoldDB" id="A0A3E0H0W4"/>
<proteinExistence type="inferred from homology"/>
<dbReference type="InterPro" id="IPR019776">
    <property type="entry name" value="Flagellar_basal_body_rod_CS"/>
</dbReference>
<dbReference type="GO" id="GO:0009424">
    <property type="term" value="C:bacterial-type flagellum hook"/>
    <property type="evidence" value="ECO:0007669"/>
    <property type="project" value="TreeGrafter"/>
</dbReference>
<feature type="domain" description="Flagellar basal-body/hook protein C-terminal" evidence="7">
    <location>
        <begin position="386"/>
        <end position="431"/>
    </location>
</feature>
<feature type="domain" description="Flagellar hook protein FlgE D2" evidence="8">
    <location>
        <begin position="161"/>
        <end position="313"/>
    </location>
</feature>
<dbReference type="InterPro" id="IPR053967">
    <property type="entry name" value="LlgE_F_G-like_D1"/>
</dbReference>
<evidence type="ECO:0000256" key="1">
    <source>
        <dbReference type="ARBA" id="ARBA00004117"/>
    </source>
</evidence>
<evidence type="ECO:0000313" key="11">
    <source>
        <dbReference type="Proteomes" id="UP000256774"/>
    </source>
</evidence>
<dbReference type="Gene3D" id="2.60.98.20">
    <property type="entry name" value="Flagellar hook protein FlgE"/>
    <property type="match status" value="1"/>
</dbReference>
<evidence type="ECO:0000259" key="8">
    <source>
        <dbReference type="Pfam" id="PF07559"/>
    </source>
</evidence>
<dbReference type="InterPro" id="IPR037058">
    <property type="entry name" value="Falgellar_hook_FlgE_sf"/>
</dbReference>
<dbReference type="RefSeq" id="WP_116208698.1">
    <property type="nucleotide sequence ID" value="NZ_QUNR01000004.1"/>
</dbReference>
<gene>
    <name evidence="10" type="ORF">DFR26_1878</name>
</gene>
<dbReference type="InterPro" id="IPR001444">
    <property type="entry name" value="Flag_bb_rod_N"/>
</dbReference>
<dbReference type="Pfam" id="PF06429">
    <property type="entry name" value="Flg_bbr_C"/>
    <property type="match status" value="1"/>
</dbReference>
<comment type="subcellular location">
    <subcellularLocation>
        <location evidence="1 5">Bacterial flagellum basal body</location>
    </subcellularLocation>
</comment>
<sequence length="432" mass="45449">MTFRVALSGLNAASTHLEVTANNIANVNTAGFKSSRALFSDVFATSSNDLSATATGAGVRTAAISQQFSQGNIDFTNNNLDMAISGEGFFVMSGREGLAYSRAGAFSVDREGNVVNNDLQRLQVFPTTDGGGFATGSLSDLKLQTTESPPKASELGDVGVNLPANVSPPSQPVFAPNQPDSYNHATSMTVYDTLGAPHQATLYFSRAQDLQPTDPGYPAAGFPTAGGTDPMPQSNMWQQRLYLDGKNVTTGGQEFSVLEFSPQGILDPANALVAYDGLDVGTGSAPIELTLNFGATTQYGNEFGVNNLFNDGFTTGRMTGIDIDPKGIVSARFTNGQLQQLGKIAVAIFNNPNGLQQLGDTSWAETFTSGGPRLGEAGTSNFGLLQAGALESSNVDLTAQLVEMITAQRNFQANAQMISTSDQVTQTIINMR</sequence>
<dbReference type="InterPro" id="IPR011491">
    <property type="entry name" value="FlgE_D2"/>
</dbReference>
<dbReference type="Pfam" id="PF07559">
    <property type="entry name" value="FlgE_D2"/>
    <property type="match status" value="1"/>
</dbReference>
<keyword evidence="11" id="KW-1185">Reference proteome</keyword>
<dbReference type="PANTHER" id="PTHR30435:SF1">
    <property type="entry name" value="FLAGELLAR HOOK PROTEIN FLGE"/>
    <property type="match status" value="1"/>
</dbReference>
<evidence type="ECO:0000256" key="2">
    <source>
        <dbReference type="ARBA" id="ARBA00009677"/>
    </source>
</evidence>
<keyword evidence="10" id="KW-0966">Cell projection</keyword>
<evidence type="ECO:0000256" key="3">
    <source>
        <dbReference type="ARBA" id="ARBA00019015"/>
    </source>
</evidence>
<dbReference type="Pfam" id="PF22692">
    <property type="entry name" value="LlgE_F_G_D1"/>
    <property type="match status" value="1"/>
</dbReference>
<dbReference type="GO" id="GO:0005829">
    <property type="term" value="C:cytosol"/>
    <property type="evidence" value="ECO:0007669"/>
    <property type="project" value="TreeGrafter"/>
</dbReference>
<comment type="caution">
    <text evidence="10">The sequence shown here is derived from an EMBL/GenBank/DDBJ whole genome shotgun (WGS) entry which is preliminary data.</text>
</comment>
<evidence type="ECO:0000259" key="9">
    <source>
        <dbReference type="Pfam" id="PF22692"/>
    </source>
</evidence>
<dbReference type="EMBL" id="QUNR01000004">
    <property type="protein sequence ID" value="REH36742.1"/>
    <property type="molecule type" value="Genomic_DNA"/>
</dbReference>
<dbReference type="InterPro" id="IPR037925">
    <property type="entry name" value="FlgE/F/G-like"/>
</dbReference>
<dbReference type="GO" id="GO:0071978">
    <property type="term" value="P:bacterial-type flagellum-dependent swarming motility"/>
    <property type="evidence" value="ECO:0007669"/>
    <property type="project" value="TreeGrafter"/>
</dbReference>
<dbReference type="InterPro" id="IPR020013">
    <property type="entry name" value="Flagellar_FlgE/F/G"/>
</dbReference>
<reference evidence="10 11" key="1">
    <citation type="submission" date="2018-08" db="EMBL/GenBank/DDBJ databases">
        <title>Genomic Encyclopedia of Type Strains, Phase IV (KMG-IV): sequencing the most valuable type-strain genomes for metagenomic binning, comparative biology and taxonomic classification.</title>
        <authorList>
            <person name="Goeker M."/>
        </authorList>
    </citation>
    <scope>NUCLEOTIDE SEQUENCE [LARGE SCALE GENOMIC DNA]</scope>
    <source>
        <strain evidence="10 11">DSM 26022</strain>
    </source>
</reference>
<dbReference type="GO" id="GO:0009425">
    <property type="term" value="C:bacterial-type flagellum basal body"/>
    <property type="evidence" value="ECO:0007669"/>
    <property type="project" value="UniProtKB-SubCell"/>
</dbReference>
<evidence type="ECO:0000313" key="10">
    <source>
        <dbReference type="EMBL" id="REH36742.1"/>
    </source>
</evidence>
<dbReference type="NCBIfam" id="TIGR03506">
    <property type="entry name" value="FlgEFG_subfam"/>
    <property type="match status" value="1"/>
</dbReference>
<dbReference type="OrthoDB" id="8578401at2"/>
<protein>
    <recommendedName>
        <fullName evidence="3 5">Flagellar hook protein FlgE</fullName>
    </recommendedName>
</protein>
<dbReference type="PROSITE" id="PS00588">
    <property type="entry name" value="FLAGELLA_BB_ROD"/>
    <property type="match status" value="1"/>
</dbReference>
<keyword evidence="4 5" id="KW-0975">Bacterial flagellum</keyword>
<evidence type="ECO:0000259" key="6">
    <source>
        <dbReference type="Pfam" id="PF00460"/>
    </source>
</evidence>
<comment type="function">
    <text evidence="5">A flexible structure which links the flagellar filament to the drive apparatus in the basal body.</text>
</comment>
<organism evidence="10 11">
    <name type="scientific">Paraperlucidibaca baekdonensis</name>
    <dbReference type="NCBI Taxonomy" id="748120"/>
    <lineage>
        <taxon>Bacteria</taxon>
        <taxon>Pseudomonadati</taxon>
        <taxon>Pseudomonadota</taxon>
        <taxon>Gammaproteobacteria</taxon>
        <taxon>Moraxellales</taxon>
        <taxon>Moraxellaceae</taxon>
        <taxon>Paraperlucidibaca</taxon>
    </lineage>
</organism>
<dbReference type="Proteomes" id="UP000256774">
    <property type="component" value="Unassembled WGS sequence"/>
</dbReference>
<dbReference type="Pfam" id="PF00460">
    <property type="entry name" value="Flg_bb_rod"/>
    <property type="match status" value="1"/>
</dbReference>
<dbReference type="SUPFAM" id="SSF117143">
    <property type="entry name" value="Flagellar hook protein flgE"/>
    <property type="match status" value="1"/>
</dbReference>
<dbReference type="PANTHER" id="PTHR30435">
    <property type="entry name" value="FLAGELLAR PROTEIN"/>
    <property type="match status" value="1"/>
</dbReference>
<keyword evidence="10" id="KW-0969">Cilium</keyword>
<evidence type="ECO:0000256" key="4">
    <source>
        <dbReference type="ARBA" id="ARBA00023143"/>
    </source>
</evidence>
<feature type="domain" description="Flagellar hook protein FlgE/F/G-like D1" evidence="9">
    <location>
        <begin position="83"/>
        <end position="124"/>
    </location>
</feature>
<comment type="similarity">
    <text evidence="2 5">Belongs to the flagella basal body rod proteins family.</text>
</comment>